<dbReference type="Proteomes" id="UP000003178">
    <property type="component" value="Unassembled WGS sequence"/>
</dbReference>
<dbReference type="RefSeq" id="WP_006441040.1">
    <property type="nucleotide sequence ID" value="NZ_DS995361.1"/>
</dbReference>
<protein>
    <recommendedName>
        <fullName evidence="3">Lipoprotein</fullName>
    </recommendedName>
</protein>
<dbReference type="eggNOG" id="ENOG50336SC">
    <property type="taxonomic scope" value="Bacteria"/>
</dbReference>
<organism evidence="1 2">
    <name type="scientific">Peptacetobacter hiranonis (strain DSM 13275 / JCM 10541 / KCTC 15199 / TO-931)</name>
    <name type="common">Clostridium hiranonis</name>
    <dbReference type="NCBI Taxonomy" id="500633"/>
    <lineage>
        <taxon>Bacteria</taxon>
        <taxon>Bacillati</taxon>
        <taxon>Bacillota</taxon>
        <taxon>Clostridia</taxon>
        <taxon>Peptostreptococcales</taxon>
        <taxon>Peptostreptococcaceae</taxon>
        <taxon>Peptacetobacter</taxon>
    </lineage>
</organism>
<dbReference type="OrthoDB" id="2002457at2"/>
<keyword evidence="2" id="KW-1185">Reference proteome</keyword>
<gene>
    <name evidence="1" type="ORF">CLOHIR_02200</name>
</gene>
<reference evidence="1 2" key="1">
    <citation type="submission" date="2008-09" db="EMBL/GenBank/DDBJ databases">
        <authorList>
            <person name="Fulton L."/>
            <person name="Clifton S."/>
            <person name="Fulton B."/>
            <person name="Xu J."/>
            <person name="Minx P."/>
            <person name="Pepin K.H."/>
            <person name="Johnson M."/>
            <person name="Thiruvilangam P."/>
            <person name="Bhonagiri V."/>
            <person name="Nash W.E."/>
            <person name="Mardis E.R."/>
            <person name="Wilson R.K."/>
        </authorList>
    </citation>
    <scope>NUCLEOTIDE SEQUENCE [LARGE SCALE GENOMIC DNA]</scope>
    <source>
        <strain evidence="1 2">DSM 13275</strain>
    </source>
</reference>
<dbReference type="EMBL" id="ABWP01000086">
    <property type="protein sequence ID" value="EEA84182.1"/>
    <property type="molecule type" value="Genomic_DNA"/>
</dbReference>
<dbReference type="AlphaFoldDB" id="B6G238"/>
<reference evidence="1 2" key="2">
    <citation type="submission" date="2008-10" db="EMBL/GenBank/DDBJ databases">
        <title>Draft genome sequence of Clostridium hiranonis (DSM 13275).</title>
        <authorList>
            <person name="Sudarsanam P."/>
            <person name="Ley R."/>
            <person name="Guruge J."/>
            <person name="Turnbaugh P.J."/>
            <person name="Mahowald M."/>
            <person name="Liep D."/>
            <person name="Gordon J."/>
        </authorList>
    </citation>
    <scope>NUCLEOTIDE SEQUENCE [LARGE SCALE GENOMIC DNA]</scope>
    <source>
        <strain evidence="1 2">DSM 13275</strain>
    </source>
</reference>
<comment type="caution">
    <text evidence="1">The sequence shown here is derived from an EMBL/GenBank/DDBJ whole genome shotgun (WGS) entry which is preliminary data.</text>
</comment>
<sequence length="224" mass="24822">MRKVFISGLIIATALSTTACKSNVKFDGERTGNDSEFILEYEMFNGSDSQDLKLQKGDTLEVDVVNDGGTLNMDIVKKDDGETLYEGENLRTSSFEIKAPEDGIYEVSVEGEKAVGEVTVERIKREEETVSDGYAVFSEENMPKAAVKIVEKAMGIMELEKNDQAEMIIKNGEDTKVIVYKNGNRDEAKEITISNKVVNGAEGRYLIKMNNPKEKGGVTIERID</sequence>
<accession>B6G238</accession>
<evidence type="ECO:0000313" key="2">
    <source>
        <dbReference type="Proteomes" id="UP000003178"/>
    </source>
</evidence>
<dbReference type="PROSITE" id="PS51257">
    <property type="entry name" value="PROKAR_LIPOPROTEIN"/>
    <property type="match status" value="1"/>
</dbReference>
<proteinExistence type="predicted"/>
<dbReference type="Gene3D" id="2.60.120.380">
    <property type="match status" value="1"/>
</dbReference>
<evidence type="ECO:0000313" key="1">
    <source>
        <dbReference type="EMBL" id="EEA84182.1"/>
    </source>
</evidence>
<evidence type="ECO:0008006" key="3">
    <source>
        <dbReference type="Google" id="ProtNLM"/>
    </source>
</evidence>
<name>B6G238_PEPHT</name>
<dbReference type="HOGENOM" id="CLU_1233276_0_0_9"/>